<feature type="transmembrane region" description="Helical" evidence="1">
    <location>
        <begin position="6"/>
        <end position="24"/>
    </location>
</feature>
<gene>
    <name evidence="2" type="ORF">LRLP16767_LRPG3B_00313</name>
</gene>
<protein>
    <submittedName>
        <fullName evidence="2">Uncharacterized protein</fullName>
    </submittedName>
</protein>
<evidence type="ECO:0000256" key="1">
    <source>
        <dbReference type="SAM" id="Phobius"/>
    </source>
</evidence>
<proteinExistence type="predicted"/>
<keyword evidence="1" id="KW-0812">Transmembrane</keyword>
<sequence length="90" mass="10600">MDWISYVFTALLAVNLGVEIYLIIKKRKEDKAKYRFVVCKQDGKNLIPIDSFDCASDAHQHYVYRADTMVVRIAAYELDYYYKELKHAVD</sequence>
<name>A0A0U5EWA3_LIMRT</name>
<evidence type="ECO:0000313" key="2">
    <source>
        <dbReference type="EMBL" id="CUR36521.1"/>
    </source>
</evidence>
<dbReference type="RefSeq" id="WP_339111375.1">
    <property type="nucleotide sequence ID" value="NZ_LN887216.1"/>
</dbReference>
<dbReference type="EMBL" id="LN887216">
    <property type="protein sequence ID" value="CUR36521.1"/>
    <property type="molecule type" value="Genomic_DNA"/>
</dbReference>
<keyword evidence="1" id="KW-0472">Membrane</keyword>
<accession>A0A0U5EWA3</accession>
<dbReference type="AlphaFoldDB" id="A0A0U5EWA3"/>
<keyword evidence="1" id="KW-1133">Transmembrane helix</keyword>
<reference evidence="2" key="1">
    <citation type="submission" date="2015-10" db="EMBL/GenBank/DDBJ databases">
        <authorList>
            <person name="Gilbert D.G."/>
        </authorList>
    </citation>
    <scope>NUCLEOTIDE SEQUENCE</scope>
    <source>
        <strain evidence="2">Pg-3b</strain>
    </source>
</reference>
<organism evidence="2">
    <name type="scientific">Limosilactobacillus reuteri</name>
    <name type="common">Lactobacillus reuteri</name>
    <dbReference type="NCBI Taxonomy" id="1598"/>
    <lineage>
        <taxon>Bacteria</taxon>
        <taxon>Bacillati</taxon>
        <taxon>Bacillota</taxon>
        <taxon>Bacilli</taxon>
        <taxon>Lactobacillales</taxon>
        <taxon>Lactobacillaceae</taxon>
        <taxon>Limosilactobacillus</taxon>
    </lineage>
</organism>